<feature type="compositionally biased region" description="Pro residues" evidence="1">
    <location>
        <begin position="200"/>
        <end position="211"/>
    </location>
</feature>
<keyword evidence="2" id="KW-0472">Membrane</keyword>
<protein>
    <recommendedName>
        <fullName evidence="5">Helix-hairpin-helix protein</fullName>
    </recommendedName>
</protein>
<feature type="region of interest" description="Disordered" evidence="1">
    <location>
        <begin position="200"/>
        <end position="220"/>
    </location>
</feature>
<feature type="transmembrane region" description="Helical" evidence="2">
    <location>
        <begin position="20"/>
        <end position="42"/>
    </location>
</feature>
<dbReference type="InterPro" id="IPR010994">
    <property type="entry name" value="RuvA_2-like"/>
</dbReference>
<dbReference type="SUPFAM" id="SSF47781">
    <property type="entry name" value="RuvA domain 2-like"/>
    <property type="match status" value="1"/>
</dbReference>
<organism evidence="3 4">
    <name type="scientific">Asanoa iriomotensis</name>
    <dbReference type="NCBI Taxonomy" id="234613"/>
    <lineage>
        <taxon>Bacteria</taxon>
        <taxon>Bacillati</taxon>
        <taxon>Actinomycetota</taxon>
        <taxon>Actinomycetes</taxon>
        <taxon>Micromonosporales</taxon>
        <taxon>Micromonosporaceae</taxon>
        <taxon>Asanoa</taxon>
    </lineage>
</organism>
<gene>
    <name evidence="3" type="ORF">Air01nite_17080</name>
</gene>
<evidence type="ECO:0008006" key="5">
    <source>
        <dbReference type="Google" id="ProtNLM"/>
    </source>
</evidence>
<keyword evidence="2" id="KW-0812">Transmembrane</keyword>
<dbReference type="Proteomes" id="UP000624325">
    <property type="component" value="Unassembled WGS sequence"/>
</dbReference>
<dbReference type="RefSeq" id="WP_203701411.1">
    <property type="nucleotide sequence ID" value="NZ_BAAALU010000007.1"/>
</dbReference>
<dbReference type="Pfam" id="PF12836">
    <property type="entry name" value="HHH_3"/>
    <property type="match status" value="1"/>
</dbReference>
<comment type="caution">
    <text evidence="3">The sequence shown here is derived from an EMBL/GenBank/DDBJ whole genome shotgun (WGS) entry which is preliminary data.</text>
</comment>
<evidence type="ECO:0000256" key="1">
    <source>
        <dbReference type="SAM" id="MobiDB-lite"/>
    </source>
</evidence>
<sequence length="220" mass="23467">MSTGADPAHGFWWRITHSLWLLFPILGFGCGGAGALIFFGFLLHRRSTWISGIVYLALSIPAFVVVGESPTESTSSDWAVSVLMAVWVVTIVHAFTVNIAWLRRQRGYDAPWPSAPAAPLVPPPGYAAAPTGPVDVNSAGAEDLAALPHFGHARAVRAIAERDRLGGFADVFEFSNTLELQPHEFVRIFPLVVANPIAPPAPAPQPPPGPVGQPGRIVDV</sequence>
<dbReference type="Gene3D" id="1.10.150.320">
    <property type="entry name" value="Photosystem II 12 kDa extrinsic protein"/>
    <property type="match status" value="1"/>
</dbReference>
<feature type="transmembrane region" description="Helical" evidence="2">
    <location>
        <begin position="78"/>
        <end position="102"/>
    </location>
</feature>
<keyword evidence="4" id="KW-1185">Reference proteome</keyword>
<reference evidence="3 4" key="1">
    <citation type="submission" date="2021-01" db="EMBL/GenBank/DDBJ databases">
        <title>Whole genome shotgun sequence of Asanoa iriomotensis NBRC 100142.</title>
        <authorList>
            <person name="Komaki H."/>
            <person name="Tamura T."/>
        </authorList>
    </citation>
    <scope>NUCLEOTIDE SEQUENCE [LARGE SCALE GENOMIC DNA]</scope>
    <source>
        <strain evidence="3 4">NBRC 100142</strain>
    </source>
</reference>
<evidence type="ECO:0000313" key="4">
    <source>
        <dbReference type="Proteomes" id="UP000624325"/>
    </source>
</evidence>
<keyword evidence="2" id="KW-1133">Transmembrane helix</keyword>
<proteinExistence type="predicted"/>
<evidence type="ECO:0000256" key="2">
    <source>
        <dbReference type="SAM" id="Phobius"/>
    </source>
</evidence>
<feature type="transmembrane region" description="Helical" evidence="2">
    <location>
        <begin position="49"/>
        <end position="66"/>
    </location>
</feature>
<name>A0ABQ4BYK3_9ACTN</name>
<accession>A0ABQ4BYK3</accession>
<dbReference type="EMBL" id="BONC01000008">
    <property type="protein sequence ID" value="GIF55613.1"/>
    <property type="molecule type" value="Genomic_DNA"/>
</dbReference>
<evidence type="ECO:0000313" key="3">
    <source>
        <dbReference type="EMBL" id="GIF55613.1"/>
    </source>
</evidence>